<comment type="caution">
    <text evidence="2">The sequence shown here is derived from an EMBL/GenBank/DDBJ whole genome shotgun (WGS) entry which is preliminary data.</text>
</comment>
<dbReference type="PANTHER" id="PTHR33334:SF8">
    <property type="entry name" value="PROTEIN LNK1"/>
    <property type="match status" value="1"/>
</dbReference>
<feature type="compositionally biased region" description="Polar residues" evidence="1">
    <location>
        <begin position="272"/>
        <end position="281"/>
    </location>
</feature>
<accession>A0ABD1TLR9</accession>
<dbReference type="InterPro" id="IPR039928">
    <property type="entry name" value="LNK"/>
</dbReference>
<keyword evidence="3" id="KW-1185">Reference proteome</keyword>
<proteinExistence type="predicted"/>
<organism evidence="2 3">
    <name type="scientific">Forsythia ovata</name>
    <dbReference type="NCBI Taxonomy" id="205694"/>
    <lineage>
        <taxon>Eukaryota</taxon>
        <taxon>Viridiplantae</taxon>
        <taxon>Streptophyta</taxon>
        <taxon>Embryophyta</taxon>
        <taxon>Tracheophyta</taxon>
        <taxon>Spermatophyta</taxon>
        <taxon>Magnoliopsida</taxon>
        <taxon>eudicotyledons</taxon>
        <taxon>Gunneridae</taxon>
        <taxon>Pentapetalae</taxon>
        <taxon>asterids</taxon>
        <taxon>lamiids</taxon>
        <taxon>Lamiales</taxon>
        <taxon>Oleaceae</taxon>
        <taxon>Forsythieae</taxon>
        <taxon>Forsythia</taxon>
    </lineage>
</organism>
<dbReference type="EMBL" id="JBFOLJ010000008">
    <property type="protein sequence ID" value="KAL2513677.1"/>
    <property type="molecule type" value="Genomic_DNA"/>
</dbReference>
<reference evidence="3" key="1">
    <citation type="submission" date="2024-07" db="EMBL/GenBank/DDBJ databases">
        <title>Two chromosome-level genome assemblies of Korean endemic species Abeliophyllum distichum and Forsythia ovata (Oleaceae).</title>
        <authorList>
            <person name="Jang H."/>
        </authorList>
    </citation>
    <scope>NUCLEOTIDE SEQUENCE [LARGE SCALE GENOMIC DNA]</scope>
</reference>
<name>A0ABD1TLR9_9LAMI</name>
<dbReference type="AlphaFoldDB" id="A0ABD1TLR9"/>
<dbReference type="PANTHER" id="PTHR33334">
    <property type="entry name" value="PROTEIN LNK1"/>
    <property type="match status" value="1"/>
</dbReference>
<gene>
    <name evidence="2" type="ORF">Fot_27648</name>
</gene>
<dbReference type="Proteomes" id="UP001604277">
    <property type="component" value="Unassembled WGS sequence"/>
</dbReference>
<feature type="compositionally biased region" description="Basic and acidic residues" evidence="1">
    <location>
        <begin position="282"/>
        <end position="291"/>
    </location>
</feature>
<feature type="region of interest" description="Disordered" evidence="1">
    <location>
        <begin position="272"/>
        <end position="291"/>
    </location>
</feature>
<evidence type="ECO:0000313" key="3">
    <source>
        <dbReference type="Proteomes" id="UP001604277"/>
    </source>
</evidence>
<sequence length="547" mass="61268">MSELCAYKIEGTVWDEFCQIDDRIVPHSGDKRANRNFFRSDGCKKPRCGVTCISSNFTDSYSDRYVDQEREQGEYNRRSSMLERDSLSHTQNILFPTSSHSNSIKDVPGLVSNNTTTSGHDFKSNITDSIGGEFCTNDPIHNEKSTAVHSQSYSYPLGETPQTDNDVNFFDNFEDVDRMFRSCDSTFGLGASREDELGWFSSPNALGGSDVLKSDFKLSHPESNAMENISENHDPSKLIVTCTINDSALETSPVGSKESSCPLGRDGFTSHLSIVNGPSSSDSRDEFTPKDQIDEYKMQLKNQNPSERKRKEQYFGNGSSFSYISNPPSEVIQFPYGDASCHAFPYVDIQHRQQALGRDSYRSTCDSVSLEKQVHLSGDKLDDHCDVEGVRMVTPAELCPSNVQESLSRSLDLDDISPEAVSFRRLQHVTTQSFSRGSSDSHFHSKALFQSSETRERGQYDKLSIGPPKRKLDLRMKLCIRDGLYRLARSAEQRQHHENLNSSSGDERDARGSLMAEGANKCTGFMKMETDTNSVDRSIAHLLFTCP</sequence>
<protein>
    <submittedName>
        <fullName evidence="2">Protein LNK1</fullName>
    </submittedName>
</protein>
<evidence type="ECO:0000256" key="1">
    <source>
        <dbReference type="SAM" id="MobiDB-lite"/>
    </source>
</evidence>
<feature type="region of interest" description="Disordered" evidence="1">
    <location>
        <begin position="492"/>
        <end position="511"/>
    </location>
</feature>
<evidence type="ECO:0000313" key="2">
    <source>
        <dbReference type="EMBL" id="KAL2513677.1"/>
    </source>
</evidence>